<reference evidence="2" key="1">
    <citation type="journal article" date="2014" name="Int. J. Syst. Evol. Microbiol.">
        <title>Complete genome sequence of Corynebacterium casei LMG S-19264T (=DSM 44701T), isolated from a smear-ripened cheese.</title>
        <authorList>
            <consortium name="US DOE Joint Genome Institute (JGI-PGF)"/>
            <person name="Walter F."/>
            <person name="Albersmeier A."/>
            <person name="Kalinowski J."/>
            <person name="Ruckert C."/>
        </authorList>
    </citation>
    <scope>NUCLEOTIDE SEQUENCE</scope>
    <source>
        <strain evidence="2">CGMCC 4.7403</strain>
    </source>
</reference>
<evidence type="ECO:0000313" key="3">
    <source>
        <dbReference type="Proteomes" id="UP000603227"/>
    </source>
</evidence>
<gene>
    <name evidence="2" type="ORF">GCM10017771_51100</name>
</gene>
<evidence type="ECO:0000256" key="1">
    <source>
        <dbReference type="SAM" id="MobiDB-lite"/>
    </source>
</evidence>
<evidence type="ECO:0000313" key="2">
    <source>
        <dbReference type="EMBL" id="GHE33852.1"/>
    </source>
</evidence>
<dbReference type="EMBL" id="BNAT01000019">
    <property type="protein sequence ID" value="GHE33852.1"/>
    <property type="molecule type" value="Genomic_DNA"/>
</dbReference>
<dbReference type="Proteomes" id="UP000603227">
    <property type="component" value="Unassembled WGS sequence"/>
</dbReference>
<dbReference type="CDD" id="cd04301">
    <property type="entry name" value="NAT_SF"/>
    <property type="match status" value="1"/>
</dbReference>
<dbReference type="RefSeq" id="WP_189784790.1">
    <property type="nucleotide sequence ID" value="NZ_BNAT01000019.1"/>
</dbReference>
<organism evidence="2 3">
    <name type="scientific">Streptomyces capitiformicae</name>
    <dbReference type="NCBI Taxonomy" id="2014920"/>
    <lineage>
        <taxon>Bacteria</taxon>
        <taxon>Bacillati</taxon>
        <taxon>Actinomycetota</taxon>
        <taxon>Actinomycetes</taxon>
        <taxon>Kitasatosporales</taxon>
        <taxon>Streptomycetaceae</taxon>
        <taxon>Streptomyces</taxon>
    </lineage>
</organism>
<accession>A0A918Z208</accession>
<sequence length="339" mass="36723">MAMQLAEGVVLEGYDALKAGDVSSLEGMFSSYLLEEFDRTGEMAFGNPVAGYLSTCLFRCEGEDAGFLSVDSGRYSVEVIYVKEEFRGRGLATLALTEFNRHCPQTLALKTPLSPGGEVLAARLGLDRADNTPAEGAKNEGALRSILQSIRTGCPHGPKKTGDPRKPCGRCYRRGLRRYASVVHREARAGQTNAGRALIRLPVLRRRRLVLAFWPPSSRWIDGDLRDDGGELTGADCLIGVLQELKGITASGPRAPVCAGCPAGKPPDRPVPLDQAAWITRMNCSKSISCPYLNGSWMTFHSPRVTPSRHTRTGSDPLAPTTTIRPTSSRGPSWPPGRK</sequence>
<comment type="caution">
    <text evidence="2">The sequence shown here is derived from an EMBL/GenBank/DDBJ whole genome shotgun (WGS) entry which is preliminary data.</text>
</comment>
<protein>
    <submittedName>
        <fullName evidence="2">Uncharacterized protein</fullName>
    </submittedName>
</protein>
<keyword evidence="3" id="KW-1185">Reference proteome</keyword>
<name>A0A918Z208_9ACTN</name>
<reference evidence="2" key="2">
    <citation type="submission" date="2020-09" db="EMBL/GenBank/DDBJ databases">
        <authorList>
            <person name="Sun Q."/>
            <person name="Zhou Y."/>
        </authorList>
    </citation>
    <scope>NUCLEOTIDE SEQUENCE</scope>
    <source>
        <strain evidence="2">CGMCC 4.7403</strain>
    </source>
</reference>
<feature type="compositionally biased region" description="Polar residues" evidence="1">
    <location>
        <begin position="320"/>
        <end position="331"/>
    </location>
</feature>
<dbReference type="AlphaFoldDB" id="A0A918Z208"/>
<proteinExistence type="predicted"/>
<feature type="region of interest" description="Disordered" evidence="1">
    <location>
        <begin position="304"/>
        <end position="339"/>
    </location>
</feature>